<feature type="region of interest" description="Disordered" evidence="1">
    <location>
        <begin position="181"/>
        <end position="210"/>
    </location>
</feature>
<accession>B9TAF3</accession>
<keyword evidence="3" id="KW-1185">Reference proteome</keyword>
<reference evidence="3" key="1">
    <citation type="journal article" date="2010" name="Nat. Biotechnol.">
        <title>Draft genome sequence of the oilseed species Ricinus communis.</title>
        <authorList>
            <person name="Chan A.P."/>
            <person name="Crabtree J."/>
            <person name="Zhao Q."/>
            <person name="Lorenzi H."/>
            <person name="Orvis J."/>
            <person name="Puiu D."/>
            <person name="Melake-Berhan A."/>
            <person name="Jones K.M."/>
            <person name="Redman J."/>
            <person name="Chen G."/>
            <person name="Cahoon E.B."/>
            <person name="Gedil M."/>
            <person name="Stanke M."/>
            <person name="Haas B.J."/>
            <person name="Wortman J.R."/>
            <person name="Fraser-Liggett C.M."/>
            <person name="Ravel J."/>
            <person name="Rabinowicz P.D."/>
        </authorList>
    </citation>
    <scope>NUCLEOTIDE SEQUENCE [LARGE SCALE GENOMIC DNA]</scope>
    <source>
        <strain evidence="3">cv. Hale</strain>
    </source>
</reference>
<protein>
    <submittedName>
        <fullName evidence="2">Uncharacterized protein</fullName>
    </submittedName>
</protein>
<dbReference type="Proteomes" id="UP000008311">
    <property type="component" value="Unassembled WGS sequence"/>
</dbReference>
<sequence length="210" mass="23016">MDHVGAGEVAPVRELHEVARPQPQAAAVGQQILDGEFGGDVGIVHLEFGEDVDHLVGPAQLLFLDQHGQRSPHEGLGVGGDAEQRVLIDLARRVQRSLAHAFAVDDLVVLDHRHRDARHVEGFHRAQHGFVDPGRADRFGGKGWLQAKAGCQRDGRQGEGTRHTVLHIVNMAIMEKEHCQDKKRRHPQKQTAAQPELSAVRQARLAAPPA</sequence>
<dbReference type="AlphaFoldDB" id="B9TAF3"/>
<gene>
    <name evidence="2" type="ORF">RCOM_0226460</name>
</gene>
<evidence type="ECO:0000256" key="1">
    <source>
        <dbReference type="SAM" id="MobiDB-lite"/>
    </source>
</evidence>
<dbReference type="InParanoid" id="B9TAF3"/>
<organism evidence="2 3">
    <name type="scientific">Ricinus communis</name>
    <name type="common">Castor bean</name>
    <dbReference type="NCBI Taxonomy" id="3988"/>
    <lineage>
        <taxon>Eukaryota</taxon>
        <taxon>Viridiplantae</taxon>
        <taxon>Streptophyta</taxon>
        <taxon>Embryophyta</taxon>
        <taxon>Tracheophyta</taxon>
        <taxon>Spermatophyta</taxon>
        <taxon>Magnoliopsida</taxon>
        <taxon>eudicotyledons</taxon>
        <taxon>Gunneridae</taxon>
        <taxon>Pentapetalae</taxon>
        <taxon>rosids</taxon>
        <taxon>fabids</taxon>
        <taxon>Malpighiales</taxon>
        <taxon>Euphorbiaceae</taxon>
        <taxon>Acalyphoideae</taxon>
        <taxon>Acalypheae</taxon>
        <taxon>Ricinus</taxon>
    </lineage>
</organism>
<evidence type="ECO:0000313" key="2">
    <source>
        <dbReference type="EMBL" id="EEF27158.1"/>
    </source>
</evidence>
<proteinExistence type="predicted"/>
<name>B9TAF3_RICCO</name>
<evidence type="ECO:0000313" key="3">
    <source>
        <dbReference type="Proteomes" id="UP000008311"/>
    </source>
</evidence>
<dbReference type="EMBL" id="EQ975733">
    <property type="protein sequence ID" value="EEF27158.1"/>
    <property type="molecule type" value="Genomic_DNA"/>
</dbReference>